<evidence type="ECO:0000313" key="1">
    <source>
        <dbReference type="EMBL" id="SDK83478.1"/>
    </source>
</evidence>
<dbReference type="Proteomes" id="UP000198894">
    <property type="component" value="Unassembled WGS sequence"/>
</dbReference>
<accession>A0A1G9F535</accession>
<dbReference type="AlphaFoldDB" id="A0A1G9F535"/>
<reference evidence="2" key="1">
    <citation type="submission" date="2016-10" db="EMBL/GenBank/DDBJ databases">
        <authorList>
            <person name="Varghese N."/>
            <person name="Submissions S."/>
        </authorList>
    </citation>
    <scope>NUCLEOTIDE SEQUENCE [LARGE SCALE GENOMIC DNA]</scope>
    <source>
        <strain evidence="2">CGMCC 1.11022</strain>
    </source>
</reference>
<evidence type="ECO:0000313" key="2">
    <source>
        <dbReference type="Proteomes" id="UP000198894"/>
    </source>
</evidence>
<name>A0A1G9F535_9HYPH</name>
<organism evidence="1 2">
    <name type="scientific">Mesorhizobium muleiense</name>
    <dbReference type="NCBI Taxonomy" id="1004279"/>
    <lineage>
        <taxon>Bacteria</taxon>
        <taxon>Pseudomonadati</taxon>
        <taxon>Pseudomonadota</taxon>
        <taxon>Alphaproteobacteria</taxon>
        <taxon>Hyphomicrobiales</taxon>
        <taxon>Phyllobacteriaceae</taxon>
        <taxon>Mesorhizobium</taxon>
    </lineage>
</organism>
<proteinExistence type="predicted"/>
<protein>
    <submittedName>
        <fullName evidence="1">Uncharacterized protein</fullName>
    </submittedName>
</protein>
<keyword evidence="2" id="KW-1185">Reference proteome</keyword>
<gene>
    <name evidence="1" type="ORF">SAMN05428953_12176</name>
</gene>
<sequence length="36" mass="4206">MIEMHSVQAGPLASMERAFIALRPSKMLWLKLKRHK</sequence>
<dbReference type="EMBL" id="FNEE01000021">
    <property type="protein sequence ID" value="SDK83478.1"/>
    <property type="molecule type" value="Genomic_DNA"/>
</dbReference>